<dbReference type="EMBL" id="FZOR01000001">
    <property type="protein sequence ID" value="SNS18964.1"/>
    <property type="molecule type" value="Genomic_DNA"/>
</dbReference>
<sequence length="148" mass="15859">MTETPALPTVWRPRTTRVVAYTTAGVVLLGLIVLAVVVPEQYKALDRGLMVGFGAVVAWILHMLARCRVAADESGVTVVNAFNTRRLEWPEILDVTMNTGDPWPTLDLADGTSIGAMGINGAEKALSARQLAELQTLLHARGEAPDPA</sequence>
<evidence type="ECO:0000313" key="3">
    <source>
        <dbReference type="EMBL" id="SNS18964.1"/>
    </source>
</evidence>
<dbReference type="Proteomes" id="UP000198318">
    <property type="component" value="Unassembled WGS sequence"/>
</dbReference>
<dbReference type="Pfam" id="PF10756">
    <property type="entry name" value="bPH_6"/>
    <property type="match status" value="1"/>
</dbReference>
<feature type="transmembrane region" description="Helical" evidence="1">
    <location>
        <begin position="49"/>
        <end position="65"/>
    </location>
</feature>
<reference evidence="3 4" key="1">
    <citation type="submission" date="2017-06" db="EMBL/GenBank/DDBJ databases">
        <authorList>
            <person name="Kim H.J."/>
            <person name="Triplett B.A."/>
        </authorList>
    </citation>
    <scope>NUCLEOTIDE SEQUENCE [LARGE SCALE GENOMIC DNA]</scope>
    <source>
        <strain evidence="3 4">DSM 44715</strain>
    </source>
</reference>
<keyword evidence="4" id="KW-1185">Reference proteome</keyword>
<accession>A0A239CHL2</accession>
<evidence type="ECO:0000259" key="2">
    <source>
        <dbReference type="Pfam" id="PF10756"/>
    </source>
</evidence>
<dbReference type="RefSeq" id="WP_245868144.1">
    <property type="nucleotide sequence ID" value="NZ_FZOR01000001.1"/>
</dbReference>
<keyword evidence="1" id="KW-1133">Transmembrane helix</keyword>
<proteinExistence type="predicted"/>
<dbReference type="InterPro" id="IPR019692">
    <property type="entry name" value="CFP-6_PH"/>
</dbReference>
<gene>
    <name evidence="3" type="ORF">SAMN05443665_1001400</name>
</gene>
<evidence type="ECO:0000256" key="1">
    <source>
        <dbReference type="SAM" id="Phobius"/>
    </source>
</evidence>
<protein>
    <submittedName>
        <fullName evidence="3">PH domain-containing protein</fullName>
    </submittedName>
</protein>
<keyword evidence="1" id="KW-0812">Transmembrane</keyword>
<name>A0A239CHL2_9ACTN</name>
<evidence type="ECO:0000313" key="4">
    <source>
        <dbReference type="Proteomes" id="UP000198318"/>
    </source>
</evidence>
<feature type="domain" description="Low molecular weight protein antigen 6 PH" evidence="2">
    <location>
        <begin position="66"/>
        <end position="134"/>
    </location>
</feature>
<feature type="transmembrane region" description="Helical" evidence="1">
    <location>
        <begin position="18"/>
        <end position="37"/>
    </location>
</feature>
<organism evidence="3 4">
    <name type="scientific">Actinomadura meyerae</name>
    <dbReference type="NCBI Taxonomy" id="240840"/>
    <lineage>
        <taxon>Bacteria</taxon>
        <taxon>Bacillati</taxon>
        <taxon>Actinomycetota</taxon>
        <taxon>Actinomycetes</taxon>
        <taxon>Streptosporangiales</taxon>
        <taxon>Thermomonosporaceae</taxon>
        <taxon>Actinomadura</taxon>
    </lineage>
</organism>
<keyword evidence="1" id="KW-0472">Membrane</keyword>
<dbReference type="AlphaFoldDB" id="A0A239CHL2"/>